<keyword evidence="3" id="KW-0600">Photoreceptor protein</keyword>
<dbReference type="PRINTS" id="PR01033">
    <property type="entry name" value="PHYTOCHROME"/>
</dbReference>
<evidence type="ECO:0000256" key="7">
    <source>
        <dbReference type="ARBA" id="ARBA00022741"/>
    </source>
</evidence>
<dbReference type="GO" id="GO:0000160">
    <property type="term" value="P:phosphorelay signal transduction system"/>
    <property type="evidence" value="ECO:0007669"/>
    <property type="project" value="InterPro"/>
</dbReference>
<organism evidence="15 16">
    <name type="scientific">Notoacmeibacter marinus</name>
    <dbReference type="NCBI Taxonomy" id="1876515"/>
    <lineage>
        <taxon>Bacteria</taxon>
        <taxon>Pseudomonadati</taxon>
        <taxon>Pseudomonadota</taxon>
        <taxon>Alphaproteobacteria</taxon>
        <taxon>Hyphomicrobiales</taxon>
        <taxon>Notoacmeibacteraceae</taxon>
        <taxon>Notoacmeibacter</taxon>
    </lineage>
</organism>
<comment type="catalytic activity">
    <reaction evidence="1">
        <text>ATP + protein L-histidine = ADP + protein N-phospho-L-histidine.</text>
        <dbReference type="EC" id="2.7.13.3"/>
    </reaction>
</comment>
<dbReference type="EMBL" id="NBYO01000001">
    <property type="protein sequence ID" value="OXT01854.1"/>
    <property type="molecule type" value="Genomic_DNA"/>
</dbReference>
<dbReference type="Pfam" id="PF07536">
    <property type="entry name" value="HWE_HK"/>
    <property type="match status" value="1"/>
</dbReference>
<evidence type="ECO:0000256" key="4">
    <source>
        <dbReference type="ARBA" id="ARBA00022553"/>
    </source>
</evidence>
<name>A0A231V171_9HYPH</name>
<dbReference type="PANTHER" id="PTHR41523">
    <property type="entry name" value="TWO-COMPONENT SYSTEM SENSOR PROTEIN"/>
    <property type="match status" value="1"/>
</dbReference>
<evidence type="ECO:0000256" key="9">
    <source>
        <dbReference type="ARBA" id="ARBA00022840"/>
    </source>
</evidence>
<dbReference type="PROSITE" id="PS50046">
    <property type="entry name" value="PHYTOCHROME_2"/>
    <property type="match status" value="1"/>
</dbReference>
<dbReference type="SUPFAM" id="SSF55785">
    <property type="entry name" value="PYP-like sensor domain (PAS domain)"/>
    <property type="match status" value="1"/>
</dbReference>
<keyword evidence="7" id="KW-0547">Nucleotide-binding</keyword>
<keyword evidence="9" id="KW-0067">ATP-binding</keyword>
<dbReference type="EC" id="2.7.13.3" evidence="2"/>
<keyword evidence="8" id="KW-0418">Kinase</keyword>
<dbReference type="InterPro" id="IPR011006">
    <property type="entry name" value="CheY-like_superfamily"/>
</dbReference>
<dbReference type="RefSeq" id="WP_094075822.1">
    <property type="nucleotide sequence ID" value="NZ_NBYO01000001.1"/>
</dbReference>
<dbReference type="GO" id="GO:0005524">
    <property type="term" value="F:ATP binding"/>
    <property type="evidence" value="ECO:0007669"/>
    <property type="project" value="UniProtKB-KW"/>
</dbReference>
<dbReference type="PANTHER" id="PTHR41523:SF8">
    <property type="entry name" value="ETHYLENE RESPONSE SENSOR PROTEIN"/>
    <property type="match status" value="1"/>
</dbReference>
<dbReference type="InterPro" id="IPR009219">
    <property type="entry name" value="Bactrphtchr_CheY"/>
</dbReference>
<dbReference type="SMART" id="SM00911">
    <property type="entry name" value="HWE_HK"/>
    <property type="match status" value="1"/>
</dbReference>
<dbReference type="Gene3D" id="3.30.565.10">
    <property type="entry name" value="Histidine kinase-like ATPase, C-terminal domain"/>
    <property type="match status" value="1"/>
</dbReference>
<dbReference type="Gene3D" id="3.30.450.270">
    <property type="match status" value="1"/>
</dbReference>
<evidence type="ECO:0000256" key="3">
    <source>
        <dbReference type="ARBA" id="ARBA00022543"/>
    </source>
</evidence>
<dbReference type="InterPro" id="IPR011102">
    <property type="entry name" value="Sig_transdc_His_kinase_HWE"/>
</dbReference>
<dbReference type="InterPro" id="IPR013654">
    <property type="entry name" value="PAS_2"/>
</dbReference>
<dbReference type="InterPro" id="IPR013515">
    <property type="entry name" value="Phytochrome_cen-reg"/>
</dbReference>
<feature type="domain" description="Response regulatory" evidence="14">
    <location>
        <begin position="751"/>
        <end position="862"/>
    </location>
</feature>
<dbReference type="Gene3D" id="3.30.450.20">
    <property type="entry name" value="PAS domain"/>
    <property type="match status" value="1"/>
</dbReference>
<keyword evidence="10" id="KW-0157">Chromophore</keyword>
<dbReference type="InterPro" id="IPR043150">
    <property type="entry name" value="Phytochrome_PHY_sf"/>
</dbReference>
<dbReference type="InterPro" id="IPR016132">
    <property type="entry name" value="Phyto_chromo_attachment"/>
</dbReference>
<reference evidence="16" key="1">
    <citation type="journal article" date="2017" name="Int. J. Syst. Evol. Microbiol.">
        <title>Notoacmeibacter marinus gen. nov., sp. nov., isolated from the gut of a limpet and proposal of Notoacmeibacteraceae fam. nov. in the order Rhizobiales of the class Alphaproteobacteria.</title>
        <authorList>
            <person name="Huang Z."/>
            <person name="Guo F."/>
            <person name="Lai Q."/>
        </authorList>
    </citation>
    <scope>NUCLEOTIDE SEQUENCE [LARGE SCALE GENOMIC DNA]</scope>
    <source>
        <strain evidence="16">XMTR2A4</strain>
    </source>
</reference>
<proteinExistence type="predicted"/>
<evidence type="ECO:0000256" key="8">
    <source>
        <dbReference type="ARBA" id="ARBA00022777"/>
    </source>
</evidence>
<dbReference type="InterPro" id="IPR035965">
    <property type="entry name" value="PAS-like_dom_sf"/>
</dbReference>
<dbReference type="SMART" id="SM00448">
    <property type="entry name" value="REC"/>
    <property type="match status" value="1"/>
</dbReference>
<evidence type="ECO:0000313" key="15">
    <source>
        <dbReference type="EMBL" id="OXT01854.1"/>
    </source>
</evidence>
<dbReference type="InterPro" id="IPR003018">
    <property type="entry name" value="GAF"/>
</dbReference>
<evidence type="ECO:0000256" key="6">
    <source>
        <dbReference type="ARBA" id="ARBA00022679"/>
    </source>
</evidence>
<dbReference type="Pfam" id="PF00360">
    <property type="entry name" value="PHY"/>
    <property type="match status" value="1"/>
</dbReference>
<keyword evidence="11" id="KW-0675">Receptor</keyword>
<dbReference type="GO" id="GO:0006355">
    <property type="term" value="P:regulation of DNA-templated transcription"/>
    <property type="evidence" value="ECO:0007669"/>
    <property type="project" value="InterPro"/>
</dbReference>
<dbReference type="InterPro" id="IPR036890">
    <property type="entry name" value="HATPase_C_sf"/>
</dbReference>
<keyword evidence="5" id="KW-0716">Sensory transduction</keyword>
<dbReference type="Pfam" id="PF08446">
    <property type="entry name" value="PAS_2"/>
    <property type="match status" value="1"/>
</dbReference>
<feature type="domain" description="Phytochrome chromophore attachment site" evidence="13">
    <location>
        <begin position="151"/>
        <end position="321"/>
    </location>
</feature>
<dbReference type="PROSITE" id="PS50110">
    <property type="entry name" value="RESPONSE_REGULATORY"/>
    <property type="match status" value="1"/>
</dbReference>
<dbReference type="GO" id="GO:0004673">
    <property type="term" value="F:protein histidine kinase activity"/>
    <property type="evidence" value="ECO:0007669"/>
    <property type="project" value="UniProtKB-EC"/>
</dbReference>
<dbReference type="SUPFAM" id="SSF52172">
    <property type="entry name" value="CheY-like"/>
    <property type="match status" value="1"/>
</dbReference>
<dbReference type="InterPro" id="IPR029016">
    <property type="entry name" value="GAF-like_dom_sf"/>
</dbReference>
<protein>
    <recommendedName>
        <fullName evidence="2">histidine kinase</fullName>
        <ecNumber evidence="2">2.7.13.3</ecNumber>
    </recommendedName>
</protein>
<dbReference type="Gene3D" id="3.30.450.40">
    <property type="match status" value="1"/>
</dbReference>
<dbReference type="Gene3D" id="3.40.50.2300">
    <property type="match status" value="1"/>
</dbReference>
<evidence type="ECO:0000259" key="13">
    <source>
        <dbReference type="PROSITE" id="PS50046"/>
    </source>
</evidence>
<keyword evidence="4 12" id="KW-0597">Phosphoprotein</keyword>
<evidence type="ECO:0000256" key="11">
    <source>
        <dbReference type="ARBA" id="ARBA00023170"/>
    </source>
</evidence>
<evidence type="ECO:0000256" key="5">
    <source>
        <dbReference type="ARBA" id="ARBA00022606"/>
    </source>
</evidence>
<dbReference type="AlphaFoldDB" id="A0A231V171"/>
<dbReference type="Proteomes" id="UP000215405">
    <property type="component" value="Unassembled WGS sequence"/>
</dbReference>
<evidence type="ECO:0000256" key="1">
    <source>
        <dbReference type="ARBA" id="ARBA00000085"/>
    </source>
</evidence>
<evidence type="ECO:0000256" key="10">
    <source>
        <dbReference type="ARBA" id="ARBA00022991"/>
    </source>
</evidence>
<sequence length="870" mass="97243">MSDYFDADQPAVDLTNCDREPIHLLGRVQSFGFLIAVSSDWIVSHVSENIGAFLDIDPDSLIGEPLARHFPQSVIDVVRNRLQSFVNRSSRERLRDVPFEDQNRSFDMTVHVIEETGTIVLEMEPARPSDMAEEELLLVRNALPRLSRHDSHRRLCQDAARYLQFITGFDRVMVYQFLQDGAGEVIAEARQSRLDPFLGLRYPASDIPKQARALYVRQPIRVIADSSEEGMPVLPKRTIDGRPIDLSSSILRSVSPIHLEYLRNMNVAASMSISIIIDGKLWGLFACHHDSPMVADHVKRGVAEMFSELFSLMLSNRLNEEERRSDEEVQRLTNTFSASVSPDSDPIESMFPVLKAISKLLSADGFAVVLDNDRRTSGLTPEPGDLQKITRFLNTASAHTIFSTHKMGEVFFDNDGVERKPAGLLAIPISRSPRDYIIFFRREIVKTVTWAGNPDKPVKAGPNGERLTPRESFASWQQEQRGLSEVWSNKDLRIAEQLRLVILEAVLRFTDEVARERKVAQERQELLIAELNHRVRNILSLVKGIVSQSRGTNLSVDDYIGILDTRIQSLARAHDQITKQNWSAASFHRMVEVEAASYLGESKERVRIVGDDCLLEPEAFATLALVIHEMVTNSAKYGALSASAGHVDITTRMEENGFYSIDWLERGGPAVKAPERRGFGSTIVERSIPYELKGQATVDFELAGLHARFELPPRHVKPAPVQAKKEQAKKNEKATAAKNDAPLEAAYAPSRFLVAEDNLILAMELEDLLLESGAESVDVASNLSDAKAIASKSELDFAILDVNLGSATSFPIGEILAERGIPFGFATGYGEELKVPESLGERCCISKPYDRDTVRGLIRDVLELHRRQTE</sequence>
<dbReference type="GO" id="GO:0009881">
    <property type="term" value="F:photoreceptor activity"/>
    <property type="evidence" value="ECO:0007669"/>
    <property type="project" value="UniProtKB-KW"/>
</dbReference>
<dbReference type="InterPro" id="IPR001789">
    <property type="entry name" value="Sig_transdc_resp-reg_receiver"/>
</dbReference>
<dbReference type="PIRSF" id="PIRSF036397">
    <property type="entry name" value="Bactrphtchrm_rec"/>
    <property type="match status" value="1"/>
</dbReference>
<dbReference type="SMART" id="SM00065">
    <property type="entry name" value="GAF"/>
    <property type="match status" value="1"/>
</dbReference>
<dbReference type="GO" id="GO:0009584">
    <property type="term" value="P:detection of visible light"/>
    <property type="evidence" value="ECO:0007669"/>
    <property type="project" value="InterPro"/>
</dbReference>
<evidence type="ECO:0000256" key="12">
    <source>
        <dbReference type="PROSITE-ProRule" id="PRU00169"/>
    </source>
</evidence>
<feature type="modified residue" description="4-aspartylphosphate" evidence="12">
    <location>
        <position position="801"/>
    </location>
</feature>
<keyword evidence="6" id="KW-0808">Transferase</keyword>
<dbReference type="InterPro" id="IPR001294">
    <property type="entry name" value="Phytochrome"/>
</dbReference>
<dbReference type="SUPFAM" id="SSF55781">
    <property type="entry name" value="GAF domain-like"/>
    <property type="match status" value="2"/>
</dbReference>
<evidence type="ECO:0000256" key="2">
    <source>
        <dbReference type="ARBA" id="ARBA00012438"/>
    </source>
</evidence>
<evidence type="ECO:0000313" key="16">
    <source>
        <dbReference type="Proteomes" id="UP000215405"/>
    </source>
</evidence>
<gene>
    <name evidence="15" type="ORF">B7H23_02580</name>
</gene>
<accession>A0A231V171</accession>
<keyword evidence="16" id="KW-1185">Reference proteome</keyword>
<dbReference type="Pfam" id="PF01590">
    <property type="entry name" value="GAF"/>
    <property type="match status" value="1"/>
</dbReference>
<comment type="caution">
    <text evidence="15">The sequence shown here is derived from an EMBL/GenBank/DDBJ whole genome shotgun (WGS) entry which is preliminary data.</text>
</comment>
<evidence type="ECO:0000259" key="14">
    <source>
        <dbReference type="PROSITE" id="PS50110"/>
    </source>
</evidence>